<organism evidence="11 12">
    <name type="scientific">Providencia rettgeri</name>
    <dbReference type="NCBI Taxonomy" id="587"/>
    <lineage>
        <taxon>Bacteria</taxon>
        <taxon>Pseudomonadati</taxon>
        <taxon>Pseudomonadota</taxon>
        <taxon>Gammaproteobacteria</taxon>
        <taxon>Enterobacterales</taxon>
        <taxon>Morganellaceae</taxon>
        <taxon>Providencia</taxon>
    </lineage>
</organism>
<comment type="similarity">
    <text evidence="2 8">Belongs to the periplasmic pilus chaperone family.</text>
</comment>
<dbReference type="GO" id="GO:0071555">
    <property type="term" value="P:cell wall organization"/>
    <property type="evidence" value="ECO:0007669"/>
    <property type="project" value="InterPro"/>
</dbReference>
<dbReference type="EMBL" id="NOWC01000027">
    <property type="protein sequence ID" value="OZS73033.1"/>
    <property type="molecule type" value="Genomic_DNA"/>
</dbReference>
<comment type="subcellular location">
    <subcellularLocation>
        <location evidence="1 8">Periplasm</location>
    </subcellularLocation>
</comment>
<dbReference type="Gene3D" id="2.60.40.10">
    <property type="entry name" value="Immunoglobulins"/>
    <property type="match status" value="2"/>
</dbReference>
<evidence type="ECO:0000256" key="2">
    <source>
        <dbReference type="ARBA" id="ARBA00007399"/>
    </source>
</evidence>
<evidence type="ECO:0000256" key="5">
    <source>
        <dbReference type="ARBA" id="ARBA00022764"/>
    </source>
</evidence>
<evidence type="ECO:0000256" key="6">
    <source>
        <dbReference type="ARBA" id="ARBA00023186"/>
    </source>
</evidence>
<evidence type="ECO:0000259" key="9">
    <source>
        <dbReference type="Pfam" id="PF00345"/>
    </source>
</evidence>
<reference evidence="11 12" key="1">
    <citation type="submission" date="2017-07" db="EMBL/GenBank/DDBJ databases">
        <title>blaIMP-27 on transferable plasmids in Proteus mirabilis and Providencia rettgeri.</title>
        <authorList>
            <person name="Potter R."/>
        </authorList>
    </citation>
    <scope>NUCLEOTIDE SEQUENCE [LARGE SCALE GENOMIC DNA]</scope>
    <source>
        <strain evidence="11 12">PR1</strain>
    </source>
</reference>
<evidence type="ECO:0000256" key="3">
    <source>
        <dbReference type="ARBA" id="ARBA00022558"/>
    </source>
</evidence>
<dbReference type="InterPro" id="IPR016148">
    <property type="entry name" value="Pili_assmbl_chaperone_C"/>
</dbReference>
<dbReference type="PRINTS" id="PR00969">
    <property type="entry name" value="CHAPERONPILI"/>
</dbReference>
<evidence type="ECO:0000313" key="11">
    <source>
        <dbReference type="EMBL" id="OZS73033.1"/>
    </source>
</evidence>
<evidence type="ECO:0000256" key="8">
    <source>
        <dbReference type="RuleBase" id="RU003918"/>
    </source>
</evidence>
<name>A0A219X561_PRORE</name>
<dbReference type="InterPro" id="IPR016147">
    <property type="entry name" value="Pili_assmbl_chaperone_N"/>
</dbReference>
<feature type="domain" description="Pili assembly chaperone N-terminal" evidence="9">
    <location>
        <begin position="25"/>
        <end position="143"/>
    </location>
</feature>
<evidence type="ECO:0000256" key="7">
    <source>
        <dbReference type="ARBA" id="ARBA00023319"/>
    </source>
</evidence>
<dbReference type="PANTHER" id="PTHR30251">
    <property type="entry name" value="PILUS ASSEMBLY CHAPERONE"/>
    <property type="match status" value="1"/>
</dbReference>
<keyword evidence="3" id="KW-1029">Fimbrium biogenesis</keyword>
<evidence type="ECO:0000259" key="10">
    <source>
        <dbReference type="Pfam" id="PF02753"/>
    </source>
</evidence>
<dbReference type="InterPro" id="IPR001829">
    <property type="entry name" value="Pili_assmbl_chaperone_bac"/>
</dbReference>
<dbReference type="PANTHER" id="PTHR30251:SF5">
    <property type="entry name" value="FIMBRIAL CHAPARONE PROTEIN"/>
    <property type="match status" value="1"/>
</dbReference>
<proteinExistence type="inferred from homology"/>
<gene>
    <name evidence="11" type="ORF">CHI95_18740</name>
</gene>
<protein>
    <submittedName>
        <fullName evidence="11">Molecular chaperone</fullName>
    </submittedName>
</protein>
<dbReference type="Pfam" id="PF02753">
    <property type="entry name" value="PapD_C"/>
    <property type="match status" value="1"/>
</dbReference>
<dbReference type="RefSeq" id="WP_071548899.1">
    <property type="nucleotide sequence ID" value="NZ_CP017672.1"/>
</dbReference>
<dbReference type="AlphaFoldDB" id="A0A219X561"/>
<dbReference type="InterPro" id="IPR050643">
    <property type="entry name" value="Periplasmic_pilus_chap"/>
</dbReference>
<keyword evidence="5" id="KW-0574">Periplasm</keyword>
<dbReference type="Pfam" id="PF00345">
    <property type="entry name" value="PapD_N"/>
    <property type="match status" value="1"/>
</dbReference>
<dbReference type="SUPFAM" id="SSF49354">
    <property type="entry name" value="PapD-like"/>
    <property type="match status" value="1"/>
</dbReference>
<dbReference type="GO" id="GO:0030288">
    <property type="term" value="C:outer membrane-bounded periplasmic space"/>
    <property type="evidence" value="ECO:0007669"/>
    <property type="project" value="InterPro"/>
</dbReference>
<dbReference type="InterPro" id="IPR018046">
    <property type="entry name" value="Pili_assmbl_chaperone_CS"/>
</dbReference>
<feature type="domain" description="Pili assembly chaperone C-terminal" evidence="10">
    <location>
        <begin position="167"/>
        <end position="227"/>
    </location>
</feature>
<dbReference type="FunFam" id="2.60.40.10:FF:000458">
    <property type="entry name" value="Molecular chaperone FimC"/>
    <property type="match status" value="1"/>
</dbReference>
<keyword evidence="6 8" id="KW-0143">Chaperone</keyword>
<comment type="caution">
    <text evidence="11">The sequence shown here is derived from an EMBL/GenBank/DDBJ whole genome shotgun (WGS) entry which is preliminary data.</text>
</comment>
<keyword evidence="7" id="KW-0393">Immunoglobulin domain</keyword>
<dbReference type="InterPro" id="IPR008962">
    <property type="entry name" value="PapD-like_sf"/>
</dbReference>
<evidence type="ECO:0000256" key="4">
    <source>
        <dbReference type="ARBA" id="ARBA00022729"/>
    </source>
</evidence>
<accession>A0A219X561</accession>
<evidence type="ECO:0000256" key="1">
    <source>
        <dbReference type="ARBA" id="ARBA00004418"/>
    </source>
</evidence>
<evidence type="ECO:0000313" key="12">
    <source>
        <dbReference type="Proteomes" id="UP000216001"/>
    </source>
</evidence>
<dbReference type="KEGG" id="prg:RB151_P104537"/>
<keyword evidence="4" id="KW-0732">Signal</keyword>
<dbReference type="Proteomes" id="UP000216001">
    <property type="component" value="Unassembled WGS sequence"/>
</dbReference>
<dbReference type="InterPro" id="IPR013783">
    <property type="entry name" value="Ig-like_fold"/>
</dbReference>
<dbReference type="PROSITE" id="PS00635">
    <property type="entry name" value="PILI_CHAPERONE"/>
    <property type="match status" value="1"/>
</dbReference>
<dbReference type="InterPro" id="IPR036316">
    <property type="entry name" value="Pili_assmbl_chap_C_dom_sf"/>
</dbReference>
<sequence>MKLTTIQRTGLVISGVFITHLAIAGITMDRTRVIFEGDKKSITLNIGNNNKELPYLAQGWIENDKGQKVSSPLVVLPPVQRIEAGKSSQIKIEALPAVNTLPQDRETLFYFNLREIPPKSEKSNVLQVALQTRVKLFYRPKAIIPEEQSSPWQEKITIDKSAQMAMVKNPTPFYVTIINAHSVTYQTKNNDFSPVMVSPFGQASLGITSAKLGDKPSLIYINDYGGRPELEFNCQANVCNVTKTKP</sequence>
<dbReference type="SUPFAM" id="SSF49584">
    <property type="entry name" value="Periplasmic chaperone C-domain"/>
    <property type="match status" value="1"/>
</dbReference>